<dbReference type="InterPro" id="IPR037238">
    <property type="entry name" value="YbiA-like_sf"/>
</dbReference>
<evidence type="ECO:0000313" key="3">
    <source>
        <dbReference type="WBParaSite" id="PTRK_0000642300.1"/>
    </source>
</evidence>
<accession>A0A0N4ZF92</accession>
<reference evidence="3" key="1">
    <citation type="submission" date="2017-02" db="UniProtKB">
        <authorList>
            <consortium name="WormBaseParasite"/>
        </authorList>
    </citation>
    <scope>IDENTIFICATION</scope>
</reference>
<dbReference type="WBParaSite" id="PTRK_0000642300.1">
    <property type="protein sequence ID" value="PTRK_0000642300.1"/>
    <property type="gene ID" value="PTRK_0000642300"/>
</dbReference>
<dbReference type="Gene3D" id="1.10.357.40">
    <property type="entry name" value="YbiA-like"/>
    <property type="match status" value="1"/>
</dbReference>
<proteinExistence type="predicted"/>
<dbReference type="InterPro" id="IPR012816">
    <property type="entry name" value="NADAR"/>
</dbReference>
<dbReference type="Proteomes" id="UP000038045">
    <property type="component" value="Unplaced"/>
</dbReference>
<evidence type="ECO:0000313" key="2">
    <source>
        <dbReference type="Proteomes" id="UP000038045"/>
    </source>
</evidence>
<organism evidence="2 3">
    <name type="scientific">Parastrongyloides trichosuri</name>
    <name type="common">Possum-specific nematode worm</name>
    <dbReference type="NCBI Taxonomy" id="131310"/>
    <lineage>
        <taxon>Eukaryota</taxon>
        <taxon>Metazoa</taxon>
        <taxon>Ecdysozoa</taxon>
        <taxon>Nematoda</taxon>
        <taxon>Chromadorea</taxon>
        <taxon>Rhabditida</taxon>
        <taxon>Tylenchina</taxon>
        <taxon>Panagrolaimomorpha</taxon>
        <taxon>Strongyloidoidea</taxon>
        <taxon>Strongyloididae</taxon>
        <taxon>Parastrongyloides</taxon>
    </lineage>
</organism>
<dbReference type="AlphaFoldDB" id="A0A0N4ZF92"/>
<protein>
    <submittedName>
        <fullName evidence="3">DUF1768 domain-containing protein</fullName>
    </submittedName>
</protein>
<feature type="domain" description="NADAR" evidence="1">
    <location>
        <begin position="152"/>
        <end position="311"/>
    </location>
</feature>
<dbReference type="SUPFAM" id="SSF143990">
    <property type="entry name" value="YbiA-like"/>
    <property type="match status" value="1"/>
</dbReference>
<name>A0A0N4ZF92_PARTI</name>
<keyword evidence="2" id="KW-1185">Reference proteome</keyword>
<dbReference type="Pfam" id="PF08719">
    <property type="entry name" value="NADAR"/>
    <property type="match status" value="1"/>
</dbReference>
<sequence length="317" mass="37601">MPLYKISGNYKMNDEINDYGCNFRSGNPNDHEKEYIIPEKKVQNFIQRYGQSISLSREPLINEKPIKTICKKGERSHYKKYNKKNNGPSQRYNKDIKRKEIEKKIESHFEREQQIPYGIEKMCFVIDKDNVILIKNSSSFYSMMFPLKNLLIGRRNYTSVYDVYQHFKLLEFCNKTDIEILSSKETPKEKKLFVQKCIARYGKSVDDIVRWRNEKGLQIIFDATYNKFSQNSDLLQQMAVDKDKLLIYAHENYHYDGCGKYEKLIEWLFNNVGKNVIVPVIYDLGNDNIFPWISEGKNIYGVILMLVRQKLICENRI</sequence>
<evidence type="ECO:0000259" key="1">
    <source>
        <dbReference type="Pfam" id="PF08719"/>
    </source>
</evidence>